<feature type="chain" id="PRO_5008129163" evidence="1">
    <location>
        <begin position="21"/>
        <end position="115"/>
    </location>
</feature>
<proteinExistence type="predicted"/>
<protein>
    <submittedName>
        <fullName evidence="2">Uncharacterized protein</fullName>
    </submittedName>
</protein>
<evidence type="ECO:0000256" key="1">
    <source>
        <dbReference type="SAM" id="SignalP"/>
    </source>
</evidence>
<organism evidence="2 3">
    <name type="scientific">Anopheles dirus</name>
    <dbReference type="NCBI Taxonomy" id="7168"/>
    <lineage>
        <taxon>Eukaryota</taxon>
        <taxon>Metazoa</taxon>
        <taxon>Ecdysozoa</taxon>
        <taxon>Arthropoda</taxon>
        <taxon>Hexapoda</taxon>
        <taxon>Insecta</taxon>
        <taxon>Pterygota</taxon>
        <taxon>Neoptera</taxon>
        <taxon>Endopterygota</taxon>
        <taxon>Diptera</taxon>
        <taxon>Nematocera</taxon>
        <taxon>Culicoidea</taxon>
        <taxon>Culicidae</taxon>
        <taxon>Anophelinae</taxon>
        <taxon>Anopheles</taxon>
    </lineage>
</organism>
<name>A0A182N0X5_9DIPT</name>
<evidence type="ECO:0000313" key="3">
    <source>
        <dbReference type="Proteomes" id="UP000075884"/>
    </source>
</evidence>
<dbReference type="VEuPathDB" id="VectorBase:ADIR001283"/>
<dbReference type="EnsemblMetazoa" id="ADIR001283-RA">
    <property type="protein sequence ID" value="ADIR001283-PA"/>
    <property type="gene ID" value="ADIR001283"/>
</dbReference>
<keyword evidence="3" id="KW-1185">Reference proteome</keyword>
<sequence length="115" mass="12690">MKSFVLSAVVLVVGAIAVSAELQHYVVEKSFNQAQAECAEYQGVAVDDLLRYVKEGYPDVEEQAYDTFQACFGESQGLEYLVHTVFVDGAKNLLGQPVCFCTKGKTCPLHRCYGR</sequence>
<evidence type="ECO:0000313" key="2">
    <source>
        <dbReference type="EnsemblMetazoa" id="ADIR001283-PA"/>
    </source>
</evidence>
<reference evidence="3" key="1">
    <citation type="submission" date="2013-03" db="EMBL/GenBank/DDBJ databases">
        <title>The Genome Sequence of Anopheles dirus WRAIR2.</title>
        <authorList>
            <consortium name="The Broad Institute Genomics Platform"/>
            <person name="Neafsey D.E."/>
            <person name="Walton C."/>
            <person name="Walker B."/>
            <person name="Young S.K."/>
            <person name="Zeng Q."/>
            <person name="Gargeya S."/>
            <person name="Fitzgerald M."/>
            <person name="Haas B."/>
            <person name="Abouelleil A."/>
            <person name="Allen A.W."/>
            <person name="Alvarado L."/>
            <person name="Arachchi H.M."/>
            <person name="Berlin A.M."/>
            <person name="Chapman S.B."/>
            <person name="Gainer-Dewar J."/>
            <person name="Goldberg J."/>
            <person name="Griggs A."/>
            <person name="Gujja S."/>
            <person name="Hansen M."/>
            <person name="Howarth C."/>
            <person name="Imamovic A."/>
            <person name="Ireland A."/>
            <person name="Larimer J."/>
            <person name="McCowan C."/>
            <person name="Murphy C."/>
            <person name="Pearson M."/>
            <person name="Poon T.W."/>
            <person name="Priest M."/>
            <person name="Roberts A."/>
            <person name="Saif S."/>
            <person name="Shea T."/>
            <person name="Sisk P."/>
            <person name="Sykes S."/>
            <person name="Wortman J."/>
            <person name="Nusbaum C."/>
            <person name="Birren B."/>
        </authorList>
    </citation>
    <scope>NUCLEOTIDE SEQUENCE [LARGE SCALE GENOMIC DNA]</scope>
    <source>
        <strain evidence="3">WRAIR2</strain>
    </source>
</reference>
<dbReference type="AlphaFoldDB" id="A0A182N0X5"/>
<reference evidence="2" key="2">
    <citation type="submission" date="2020-05" db="UniProtKB">
        <authorList>
            <consortium name="EnsemblMetazoa"/>
        </authorList>
    </citation>
    <scope>IDENTIFICATION</scope>
    <source>
        <strain evidence="2">WRAIR2</strain>
    </source>
</reference>
<keyword evidence="1" id="KW-0732">Signal</keyword>
<feature type="signal peptide" evidence="1">
    <location>
        <begin position="1"/>
        <end position="20"/>
    </location>
</feature>
<accession>A0A182N0X5</accession>
<dbReference type="Proteomes" id="UP000075884">
    <property type="component" value="Unassembled WGS sequence"/>
</dbReference>